<keyword evidence="6" id="KW-1185">Reference proteome</keyword>
<dbReference type="EMBL" id="CAJNOQ010004800">
    <property type="protein sequence ID" value="CAF1074530.1"/>
    <property type="molecule type" value="Genomic_DNA"/>
</dbReference>
<organism evidence="2 6">
    <name type="scientific">Didymodactylos carnosus</name>
    <dbReference type="NCBI Taxonomy" id="1234261"/>
    <lineage>
        <taxon>Eukaryota</taxon>
        <taxon>Metazoa</taxon>
        <taxon>Spiralia</taxon>
        <taxon>Gnathifera</taxon>
        <taxon>Rotifera</taxon>
        <taxon>Eurotatoria</taxon>
        <taxon>Bdelloidea</taxon>
        <taxon>Philodinida</taxon>
        <taxon>Philodinidae</taxon>
        <taxon>Didymodactylos</taxon>
    </lineage>
</organism>
<evidence type="ECO:0000313" key="2">
    <source>
        <dbReference type="EMBL" id="CAF1074530.1"/>
    </source>
</evidence>
<dbReference type="AlphaFoldDB" id="A0A814M4Q8"/>
<gene>
    <name evidence="2" type="ORF">GPM918_LOCUS17449</name>
    <name evidence="3" type="ORF">OVA965_LOCUS28144</name>
    <name evidence="4" type="ORF">SRO942_LOCUS17447</name>
    <name evidence="5" type="ORF">TMI583_LOCUS28893</name>
</gene>
<dbReference type="Proteomes" id="UP000677228">
    <property type="component" value="Unassembled WGS sequence"/>
</dbReference>
<accession>A0A814M4Q8</accession>
<dbReference type="InterPro" id="IPR021139">
    <property type="entry name" value="NYN"/>
</dbReference>
<dbReference type="Proteomes" id="UP000663829">
    <property type="component" value="Unassembled WGS sequence"/>
</dbReference>
<feature type="domain" description="NYN" evidence="1">
    <location>
        <begin position="7"/>
        <end position="80"/>
    </location>
</feature>
<name>A0A814M4Q8_9BILA</name>
<dbReference type="EMBL" id="CAJOBC010004800">
    <property type="protein sequence ID" value="CAF3841229.1"/>
    <property type="molecule type" value="Genomic_DNA"/>
</dbReference>
<dbReference type="EMBL" id="CAJNOK010019004">
    <property type="protein sequence ID" value="CAF1292123.1"/>
    <property type="molecule type" value="Genomic_DNA"/>
</dbReference>
<dbReference type="EMBL" id="CAJOBA010040572">
    <property type="protein sequence ID" value="CAF4096907.1"/>
    <property type="molecule type" value="Genomic_DNA"/>
</dbReference>
<comment type="caution">
    <text evidence="2">The sequence shown here is derived from an EMBL/GenBank/DDBJ whole genome shotgun (WGS) entry which is preliminary data.</text>
</comment>
<evidence type="ECO:0000313" key="6">
    <source>
        <dbReference type="Proteomes" id="UP000663829"/>
    </source>
</evidence>
<dbReference type="Proteomes" id="UP000682733">
    <property type="component" value="Unassembled WGS sequence"/>
</dbReference>
<evidence type="ECO:0000313" key="3">
    <source>
        <dbReference type="EMBL" id="CAF1292123.1"/>
    </source>
</evidence>
<sequence>MICENSKFADNLSLVCRVRIVRVPHRKLDAVDRYILLDLDRFERVYKPSATFVLISGNIDFVGKLSDLRHQAGYNVIVVHNLPAKAELKTTVNLHYGWSTFTKPHIHQTLQNRQPTAPIEYDLSQLPRSQINQEYLNNPFAYPFPANIVVPPVRSNSGQGARMI</sequence>
<dbReference type="OrthoDB" id="549353at2759"/>
<evidence type="ECO:0000313" key="4">
    <source>
        <dbReference type="EMBL" id="CAF3841229.1"/>
    </source>
</evidence>
<reference evidence="2" key="1">
    <citation type="submission" date="2021-02" db="EMBL/GenBank/DDBJ databases">
        <authorList>
            <person name="Nowell W R."/>
        </authorList>
    </citation>
    <scope>NUCLEOTIDE SEQUENCE</scope>
</reference>
<dbReference type="Proteomes" id="UP000681722">
    <property type="component" value="Unassembled WGS sequence"/>
</dbReference>
<dbReference type="Pfam" id="PF01936">
    <property type="entry name" value="NYN"/>
    <property type="match status" value="1"/>
</dbReference>
<evidence type="ECO:0000313" key="5">
    <source>
        <dbReference type="EMBL" id="CAF4096907.1"/>
    </source>
</evidence>
<dbReference type="GO" id="GO:0004540">
    <property type="term" value="F:RNA nuclease activity"/>
    <property type="evidence" value="ECO:0007669"/>
    <property type="project" value="InterPro"/>
</dbReference>
<evidence type="ECO:0000259" key="1">
    <source>
        <dbReference type="Pfam" id="PF01936"/>
    </source>
</evidence>
<protein>
    <recommendedName>
        <fullName evidence="1">NYN domain-containing protein</fullName>
    </recommendedName>
</protein>
<proteinExistence type="predicted"/>